<dbReference type="RefSeq" id="WP_116067756.1">
    <property type="nucleotide sequence ID" value="NZ_BONB01000022.1"/>
</dbReference>
<evidence type="ECO:0000313" key="1">
    <source>
        <dbReference type="EMBL" id="REF96189.1"/>
    </source>
</evidence>
<evidence type="ECO:0000313" key="2">
    <source>
        <dbReference type="Proteomes" id="UP000256913"/>
    </source>
</evidence>
<organism evidence="1 2">
    <name type="scientific">Asanoa ferruginea</name>
    <dbReference type="NCBI Taxonomy" id="53367"/>
    <lineage>
        <taxon>Bacteria</taxon>
        <taxon>Bacillati</taxon>
        <taxon>Actinomycetota</taxon>
        <taxon>Actinomycetes</taxon>
        <taxon>Micromonosporales</taxon>
        <taxon>Micromonosporaceae</taxon>
        <taxon>Asanoa</taxon>
    </lineage>
</organism>
<accession>A0A3D9ZH61</accession>
<reference evidence="1 2" key="1">
    <citation type="submission" date="2018-08" db="EMBL/GenBank/DDBJ databases">
        <title>Sequencing the genomes of 1000 actinobacteria strains.</title>
        <authorList>
            <person name="Klenk H.-P."/>
        </authorList>
    </citation>
    <scope>NUCLEOTIDE SEQUENCE [LARGE SCALE GENOMIC DNA]</scope>
    <source>
        <strain evidence="1 2">DSM 44099</strain>
    </source>
</reference>
<gene>
    <name evidence="1" type="ORF">DFJ67_2161</name>
</gene>
<proteinExistence type="predicted"/>
<dbReference type="AlphaFoldDB" id="A0A3D9ZH61"/>
<name>A0A3D9ZH61_9ACTN</name>
<protein>
    <recommendedName>
        <fullName evidence="3">HSP18 transcriptional regulator</fullName>
    </recommendedName>
</protein>
<dbReference type="Proteomes" id="UP000256913">
    <property type="component" value="Unassembled WGS sequence"/>
</dbReference>
<dbReference type="OrthoDB" id="3827740at2"/>
<evidence type="ECO:0008006" key="3">
    <source>
        <dbReference type="Google" id="ProtNLM"/>
    </source>
</evidence>
<dbReference type="EMBL" id="QUMQ01000001">
    <property type="protein sequence ID" value="REF96189.1"/>
    <property type="molecule type" value="Genomic_DNA"/>
</dbReference>
<keyword evidence="2" id="KW-1185">Reference proteome</keyword>
<comment type="caution">
    <text evidence="1">The sequence shown here is derived from an EMBL/GenBank/DDBJ whole genome shotgun (WGS) entry which is preliminary data.</text>
</comment>
<sequence length="188" mass="20220">MADAVEQTEGVPVVELLAALSALRRIRSQLDGWERQLITGARKAGASWAQLAPALGVASRQAAERRYLRLAPDSVDNPTTRDERVRAVRDQRAADRAVDDWARAEGADLRQLAGLVTALDDLDAAARDSLDKLHHAIGAADAAVLVPLLAAAGRHLPVDHALAHRIAGVTAHADEIRRFTQQQRTGDS</sequence>